<evidence type="ECO:0000256" key="4">
    <source>
        <dbReference type="ARBA" id="ARBA00023242"/>
    </source>
</evidence>
<evidence type="ECO:0008006" key="8">
    <source>
        <dbReference type="Google" id="ProtNLM"/>
    </source>
</evidence>
<dbReference type="RefSeq" id="XP_005703248.1">
    <property type="nucleotide sequence ID" value="XM_005703191.1"/>
</dbReference>
<name>M2XST3_GALSU</name>
<organism evidence="6 7">
    <name type="scientific">Galdieria sulphuraria</name>
    <name type="common">Red alga</name>
    <dbReference type="NCBI Taxonomy" id="130081"/>
    <lineage>
        <taxon>Eukaryota</taxon>
        <taxon>Rhodophyta</taxon>
        <taxon>Bangiophyceae</taxon>
        <taxon>Galdieriales</taxon>
        <taxon>Galdieriaceae</taxon>
        <taxon>Galdieria</taxon>
    </lineage>
</organism>
<dbReference type="Proteomes" id="UP000030680">
    <property type="component" value="Unassembled WGS sequence"/>
</dbReference>
<evidence type="ECO:0000256" key="5">
    <source>
        <dbReference type="SAM" id="Coils"/>
    </source>
</evidence>
<dbReference type="SUPFAM" id="SSF140718">
    <property type="entry name" value="Mediator hinge subcomplex-like"/>
    <property type="match status" value="1"/>
</dbReference>
<evidence type="ECO:0000313" key="6">
    <source>
        <dbReference type="EMBL" id="EME26728.1"/>
    </source>
</evidence>
<comment type="subcellular location">
    <subcellularLocation>
        <location evidence="1">Nucleus</location>
    </subcellularLocation>
</comment>
<sequence length="136" mass="15625">MNDTISELHREIRQLSVAMFTGIGVTQRDAVMTEATTPRSLAEAGSCQESTTLQDKESFRESVTQLATDITNKTQQILQTLEQVECLEEEAKLLEDSLLTQERDREATKRMTEEWEYTFQLYEVLKSLEKFSTEGH</sequence>
<dbReference type="GO" id="GO:0016592">
    <property type="term" value="C:mediator complex"/>
    <property type="evidence" value="ECO:0007669"/>
    <property type="project" value="InterPro"/>
</dbReference>
<dbReference type="GeneID" id="17085684"/>
<evidence type="ECO:0000256" key="3">
    <source>
        <dbReference type="ARBA" id="ARBA00023163"/>
    </source>
</evidence>
<dbReference type="Gene3D" id="6.10.280.10">
    <property type="entry name" value="Mediator complex, subunit Med21"/>
    <property type="match status" value="1"/>
</dbReference>
<evidence type="ECO:0000256" key="1">
    <source>
        <dbReference type="ARBA" id="ARBA00004123"/>
    </source>
</evidence>
<dbReference type="KEGG" id="gsl:Gasu_56270"/>
<dbReference type="EMBL" id="KB454543">
    <property type="protein sequence ID" value="EME26728.1"/>
    <property type="molecule type" value="Genomic_DNA"/>
</dbReference>
<keyword evidence="3" id="KW-0804">Transcription</keyword>
<evidence type="ECO:0000313" key="7">
    <source>
        <dbReference type="Proteomes" id="UP000030680"/>
    </source>
</evidence>
<feature type="coiled-coil region" evidence="5">
    <location>
        <begin position="70"/>
        <end position="104"/>
    </location>
</feature>
<reference evidence="7" key="1">
    <citation type="journal article" date="2013" name="Science">
        <title>Gene transfer from bacteria and archaea facilitated evolution of an extremophilic eukaryote.</title>
        <authorList>
            <person name="Schonknecht G."/>
            <person name="Chen W.H."/>
            <person name="Ternes C.M."/>
            <person name="Barbier G.G."/>
            <person name="Shrestha R.P."/>
            <person name="Stanke M."/>
            <person name="Brautigam A."/>
            <person name="Baker B.J."/>
            <person name="Banfield J.F."/>
            <person name="Garavito R.M."/>
            <person name="Carr K."/>
            <person name="Wilkerson C."/>
            <person name="Rensing S.A."/>
            <person name="Gagneul D."/>
            <person name="Dickenson N.E."/>
            <person name="Oesterhelt C."/>
            <person name="Lercher M.J."/>
            <person name="Weber A.P."/>
        </authorList>
    </citation>
    <scope>NUCLEOTIDE SEQUENCE [LARGE SCALE GENOMIC DNA]</scope>
    <source>
        <strain evidence="7">074W</strain>
    </source>
</reference>
<dbReference type="Gramene" id="EME26728">
    <property type="protein sequence ID" value="EME26728"/>
    <property type="gene ID" value="Gasu_56270"/>
</dbReference>
<evidence type="ECO:0000256" key="2">
    <source>
        <dbReference type="ARBA" id="ARBA00023015"/>
    </source>
</evidence>
<keyword evidence="2" id="KW-0805">Transcription regulation</keyword>
<protein>
    <recommendedName>
        <fullName evidence="8">Mediator of RNA polymerase II transcription subunit 21</fullName>
    </recommendedName>
</protein>
<dbReference type="AlphaFoldDB" id="M2XST3"/>
<dbReference type="InterPro" id="IPR037212">
    <property type="entry name" value="Med7/Med21-like"/>
</dbReference>
<keyword evidence="5" id="KW-0175">Coiled coil</keyword>
<accession>M2XST3</accession>
<keyword evidence="7" id="KW-1185">Reference proteome</keyword>
<keyword evidence="4" id="KW-0539">Nucleus</keyword>
<proteinExistence type="predicted"/>
<dbReference type="OrthoDB" id="10342664at2759"/>
<gene>
    <name evidence="6" type="ORF">Gasu_56270</name>
</gene>